<dbReference type="Gene3D" id="1.10.40.30">
    <property type="entry name" value="Fumarase/aspartase (C-terminal domain)"/>
    <property type="match status" value="1"/>
</dbReference>
<dbReference type="InterPro" id="IPR022761">
    <property type="entry name" value="Fumarate_lyase_N"/>
</dbReference>
<keyword evidence="6 12" id="KW-0658">Purine biosynthesis</keyword>
<evidence type="ECO:0000256" key="6">
    <source>
        <dbReference type="ARBA" id="ARBA00022755"/>
    </source>
</evidence>
<evidence type="ECO:0000256" key="5">
    <source>
        <dbReference type="ARBA" id="ARBA00017058"/>
    </source>
</evidence>
<accession>Q2RSY2</accession>
<comment type="pathway">
    <text evidence="1 12">Purine metabolism; IMP biosynthesis via de novo pathway; 5-amino-1-(5-phospho-D-ribosyl)imidazole-4-carboxamide from 5-amino-1-(5-phospho-D-ribosyl)imidazole-4-carboxylate: step 2/2.</text>
</comment>
<dbReference type="HOGENOM" id="CLU_030949_0_1_5"/>
<dbReference type="KEGG" id="rru:Rru_A1963"/>
<comment type="catalytic activity">
    <reaction evidence="8">
        <text>(2S)-2-[5-amino-1-(5-phospho-beta-D-ribosyl)imidazole-4-carboxamido]succinate = 5-amino-1-(5-phospho-beta-D-ribosyl)imidazole-4-carboxamide + fumarate</text>
        <dbReference type="Rhea" id="RHEA:23920"/>
        <dbReference type="ChEBI" id="CHEBI:29806"/>
        <dbReference type="ChEBI" id="CHEBI:58443"/>
        <dbReference type="ChEBI" id="CHEBI:58475"/>
        <dbReference type="EC" id="4.3.2.2"/>
    </reaction>
    <physiologicalReaction direction="left-to-right" evidence="8">
        <dbReference type="Rhea" id="RHEA:23921"/>
    </physiologicalReaction>
</comment>
<dbReference type="CDD" id="cd01360">
    <property type="entry name" value="Adenylsuccinate_lyase_1"/>
    <property type="match status" value="1"/>
</dbReference>
<evidence type="ECO:0000256" key="12">
    <source>
        <dbReference type="RuleBase" id="RU361172"/>
    </source>
</evidence>
<dbReference type="PROSITE" id="PS00163">
    <property type="entry name" value="FUMARATE_LYASES"/>
    <property type="match status" value="1"/>
</dbReference>
<dbReference type="InterPro" id="IPR019468">
    <property type="entry name" value="AdenyloSucc_lyase_C"/>
</dbReference>
<organism evidence="14 15">
    <name type="scientific">Rhodospirillum rubrum (strain ATCC 11170 / ATH 1.1.1 / DSM 467 / LMG 4362 / NCIMB 8255 / S1)</name>
    <dbReference type="NCBI Taxonomy" id="269796"/>
    <lineage>
        <taxon>Bacteria</taxon>
        <taxon>Pseudomonadati</taxon>
        <taxon>Pseudomonadota</taxon>
        <taxon>Alphaproteobacteria</taxon>
        <taxon>Rhodospirillales</taxon>
        <taxon>Rhodospirillaceae</taxon>
        <taxon>Rhodospirillum</taxon>
    </lineage>
</organism>
<dbReference type="SMART" id="SM00998">
    <property type="entry name" value="ADSL_C"/>
    <property type="match status" value="1"/>
</dbReference>
<reference evidence="14 15" key="1">
    <citation type="journal article" date="2011" name="Stand. Genomic Sci.">
        <title>Complete genome sequence of Rhodospirillum rubrum type strain (S1).</title>
        <authorList>
            <person name="Munk A.C."/>
            <person name="Copeland A."/>
            <person name="Lucas S."/>
            <person name="Lapidus A."/>
            <person name="Del Rio T.G."/>
            <person name="Barry K."/>
            <person name="Detter J.C."/>
            <person name="Hammon N."/>
            <person name="Israni S."/>
            <person name="Pitluck S."/>
            <person name="Brettin T."/>
            <person name="Bruce D."/>
            <person name="Han C."/>
            <person name="Tapia R."/>
            <person name="Gilna P."/>
            <person name="Schmutz J."/>
            <person name="Larimer F."/>
            <person name="Land M."/>
            <person name="Kyrpides N.C."/>
            <person name="Mavromatis K."/>
            <person name="Richardson P."/>
            <person name="Rohde M."/>
            <person name="Goker M."/>
            <person name="Klenk H.P."/>
            <person name="Zhang Y."/>
            <person name="Roberts G.P."/>
            <person name="Reslewic S."/>
            <person name="Schwartz D.C."/>
        </authorList>
    </citation>
    <scope>NUCLEOTIDE SEQUENCE [LARGE SCALE GENOMIC DNA]</scope>
    <source>
        <strain evidence="15">ATCC 11170 / ATH 1.1.1 / DSM 467 / LMG 4362 / NCIMB 8255 / S1</strain>
    </source>
</reference>
<dbReference type="GO" id="GO:0005829">
    <property type="term" value="C:cytosol"/>
    <property type="evidence" value="ECO:0007669"/>
    <property type="project" value="TreeGrafter"/>
</dbReference>
<dbReference type="UniPathway" id="UPA00075">
    <property type="reaction ID" value="UER00336"/>
</dbReference>
<dbReference type="SUPFAM" id="SSF48557">
    <property type="entry name" value="L-aspartase-like"/>
    <property type="match status" value="1"/>
</dbReference>
<dbReference type="PANTHER" id="PTHR43172:SF1">
    <property type="entry name" value="ADENYLOSUCCINATE LYASE"/>
    <property type="match status" value="1"/>
</dbReference>
<dbReference type="RefSeq" id="WP_011389716.1">
    <property type="nucleotide sequence ID" value="NC_007643.1"/>
</dbReference>
<dbReference type="AlphaFoldDB" id="Q2RSY2"/>
<dbReference type="PANTHER" id="PTHR43172">
    <property type="entry name" value="ADENYLOSUCCINATE LYASE"/>
    <property type="match status" value="1"/>
</dbReference>
<dbReference type="PRINTS" id="PR00149">
    <property type="entry name" value="FUMRATELYASE"/>
</dbReference>
<dbReference type="GO" id="GO:0006189">
    <property type="term" value="P:'de novo' IMP biosynthetic process"/>
    <property type="evidence" value="ECO:0007669"/>
    <property type="project" value="UniProtKB-UniPathway"/>
</dbReference>
<dbReference type="InterPro" id="IPR008948">
    <property type="entry name" value="L-Aspartase-like"/>
</dbReference>
<comment type="pathway">
    <text evidence="2 12">Purine metabolism; AMP biosynthesis via de novo pathway; AMP from IMP: step 2/2.</text>
</comment>
<evidence type="ECO:0000256" key="7">
    <source>
        <dbReference type="ARBA" id="ARBA00023239"/>
    </source>
</evidence>
<evidence type="ECO:0000256" key="2">
    <source>
        <dbReference type="ARBA" id="ARBA00004734"/>
    </source>
</evidence>
<evidence type="ECO:0000256" key="3">
    <source>
        <dbReference type="ARBA" id="ARBA00008273"/>
    </source>
</evidence>
<gene>
    <name evidence="14" type="ordered locus">Rru_A1963</name>
</gene>
<keyword evidence="7 12" id="KW-0456">Lyase</keyword>
<dbReference type="Pfam" id="PF00206">
    <property type="entry name" value="Lyase_1"/>
    <property type="match status" value="1"/>
</dbReference>
<dbReference type="GO" id="GO:0044208">
    <property type="term" value="P:'de novo' AMP biosynthetic process"/>
    <property type="evidence" value="ECO:0007669"/>
    <property type="project" value="UniProtKB-UniPathway"/>
</dbReference>
<dbReference type="EC" id="4.3.2.2" evidence="4 11"/>
<feature type="domain" description="Adenylosuccinate lyase C-terminal" evidence="13">
    <location>
        <begin position="348"/>
        <end position="428"/>
    </location>
</feature>
<keyword evidence="15" id="KW-1185">Reference proteome</keyword>
<dbReference type="PATRIC" id="fig|269796.9.peg.2047"/>
<dbReference type="PRINTS" id="PR00145">
    <property type="entry name" value="ARGSUCLYASE"/>
</dbReference>
<dbReference type="InterPro" id="IPR004769">
    <property type="entry name" value="Pur_lyase"/>
</dbReference>
<proteinExistence type="inferred from homology"/>
<dbReference type="EnsemblBacteria" id="ABC22763">
    <property type="protein sequence ID" value="ABC22763"/>
    <property type="gene ID" value="Rru_A1963"/>
</dbReference>
<comment type="similarity">
    <text evidence="3 12">Belongs to the lyase 1 family. Adenylosuccinate lyase subfamily.</text>
</comment>
<evidence type="ECO:0000256" key="8">
    <source>
        <dbReference type="ARBA" id="ARBA00024477"/>
    </source>
</evidence>
<evidence type="ECO:0000313" key="14">
    <source>
        <dbReference type="EMBL" id="ABC22763.1"/>
    </source>
</evidence>
<evidence type="ECO:0000313" key="15">
    <source>
        <dbReference type="Proteomes" id="UP000001929"/>
    </source>
</evidence>
<evidence type="ECO:0000256" key="10">
    <source>
        <dbReference type="ARBA" id="ARBA00049115"/>
    </source>
</evidence>
<dbReference type="eggNOG" id="COG0015">
    <property type="taxonomic scope" value="Bacteria"/>
</dbReference>
<evidence type="ECO:0000256" key="4">
    <source>
        <dbReference type="ARBA" id="ARBA00012339"/>
    </source>
</evidence>
<dbReference type="Gene3D" id="1.10.275.60">
    <property type="match status" value="1"/>
</dbReference>
<dbReference type="Gene3D" id="1.20.200.10">
    <property type="entry name" value="Fumarase/aspartase (Central domain)"/>
    <property type="match status" value="1"/>
</dbReference>
<dbReference type="InterPro" id="IPR000362">
    <property type="entry name" value="Fumarate_lyase_fam"/>
</dbReference>
<dbReference type="GO" id="GO:0004018">
    <property type="term" value="F:N6-(1,2-dicarboxyethyl)AMP AMP-lyase (fumarate-forming) activity"/>
    <property type="evidence" value="ECO:0007669"/>
    <property type="project" value="UniProtKB-UniRule"/>
</dbReference>
<dbReference type="GO" id="GO:0070626">
    <property type="term" value="F:(S)-2-(5-amino-1-(5-phospho-D-ribosyl)imidazole-4-carboxamido) succinate lyase (fumarate-forming) activity"/>
    <property type="evidence" value="ECO:0007669"/>
    <property type="project" value="TreeGrafter"/>
</dbReference>
<dbReference type="UniPathway" id="UPA00074">
    <property type="reaction ID" value="UER00132"/>
</dbReference>
<dbReference type="EMBL" id="CP000230">
    <property type="protein sequence ID" value="ABC22763.1"/>
    <property type="molecule type" value="Genomic_DNA"/>
</dbReference>
<evidence type="ECO:0000256" key="1">
    <source>
        <dbReference type="ARBA" id="ARBA00004706"/>
    </source>
</evidence>
<evidence type="ECO:0000256" key="11">
    <source>
        <dbReference type="NCBIfam" id="TIGR00928"/>
    </source>
</evidence>
<evidence type="ECO:0000259" key="13">
    <source>
        <dbReference type="SMART" id="SM00998"/>
    </source>
</evidence>
<dbReference type="FunFam" id="1.20.200.10:FF:000008">
    <property type="entry name" value="Adenylosuccinate lyase"/>
    <property type="match status" value="1"/>
</dbReference>
<dbReference type="Proteomes" id="UP000001929">
    <property type="component" value="Chromosome"/>
</dbReference>
<protein>
    <recommendedName>
        <fullName evidence="5 11">Adenylosuccinate lyase</fullName>
        <shortName evidence="12">ASL</shortName>
        <ecNumber evidence="4 11">4.3.2.2</ecNumber>
    </recommendedName>
    <alternativeName>
        <fullName evidence="9 12">Adenylosuccinase</fullName>
    </alternativeName>
</protein>
<dbReference type="InterPro" id="IPR020557">
    <property type="entry name" value="Fumarate_lyase_CS"/>
</dbReference>
<name>Q2RSY2_RHORT</name>
<dbReference type="Pfam" id="PF10397">
    <property type="entry name" value="ADSL_C"/>
    <property type="match status" value="1"/>
</dbReference>
<dbReference type="STRING" id="269796.Rru_A1963"/>
<evidence type="ECO:0000256" key="9">
    <source>
        <dbReference type="ARBA" id="ARBA00030717"/>
    </source>
</evidence>
<sequence>MIGRYRRAEMAAVWERESRYWLWLEIETAVLDAQAALGVVPAEAALAVRRARIDSAAIDRLEATLRHEVIAFLTHIADQMGEEGRYLHYGLTSSDILDTALALQLTRAGAILEDGLARMIAALEDQVRRHRRTPCLGRTHGMAAEPTTFGLKLAGHLAEFQRARTRLAWALREIAVCKIAGAVGTYATVDPKVEAQVAAQFGLAVETAATQVVPRDRHAVFFAVLAVIAGAVERLATEIRNLQRIEIGEVEEPFPSGQKGSSAMPHKRNPLFCETLCGLARVVRAGVVPALENMVLWHERDMSHSSVERVVAPDTTLVLDYALHSLAAIVEGLTVHPERMAENLARYGQSCWSQKALLVLVGAGMSREAAYRLVQGHALAAATGGASFLERLLADPELPQAITPDTLAGLDDPLAFLDHAAIAIDRALGGEEG</sequence>
<dbReference type="PhylomeDB" id="Q2RSY2"/>
<comment type="catalytic activity">
    <reaction evidence="10">
        <text>N(6)-(1,2-dicarboxyethyl)-AMP = fumarate + AMP</text>
        <dbReference type="Rhea" id="RHEA:16853"/>
        <dbReference type="ChEBI" id="CHEBI:29806"/>
        <dbReference type="ChEBI" id="CHEBI:57567"/>
        <dbReference type="ChEBI" id="CHEBI:456215"/>
        <dbReference type="EC" id="4.3.2.2"/>
    </reaction>
    <physiologicalReaction direction="left-to-right" evidence="10">
        <dbReference type="Rhea" id="RHEA:16854"/>
    </physiologicalReaction>
</comment>
<dbReference type="NCBIfam" id="TIGR00928">
    <property type="entry name" value="purB"/>
    <property type="match status" value="1"/>
</dbReference>